<keyword evidence="3 5" id="KW-1133">Transmembrane helix</keyword>
<proteinExistence type="predicted"/>
<dbReference type="Proteomes" id="UP000292447">
    <property type="component" value="Chromosome V"/>
</dbReference>
<dbReference type="InterPro" id="IPR035780">
    <property type="entry name" value="SPRY_Ssh4-like"/>
</dbReference>
<keyword evidence="4 5" id="KW-0472">Membrane</keyword>
<dbReference type="SUPFAM" id="SSF49899">
    <property type="entry name" value="Concanavalin A-like lectins/glucanases"/>
    <property type="match status" value="1"/>
</dbReference>
<gene>
    <name evidence="7" type="primary">MPUL0E04530</name>
    <name evidence="7" type="ORF">METSCH_E04530</name>
</gene>
<keyword evidence="2 5" id="KW-0812">Transmembrane</keyword>
<evidence type="ECO:0000259" key="6">
    <source>
        <dbReference type="PROSITE" id="PS50188"/>
    </source>
</evidence>
<keyword evidence="8" id="KW-1185">Reference proteome</keyword>
<evidence type="ECO:0000313" key="7">
    <source>
        <dbReference type="EMBL" id="QBM90211.1"/>
    </source>
</evidence>
<name>A0A4P6XVU8_9ASCO</name>
<dbReference type="InterPro" id="IPR013320">
    <property type="entry name" value="ConA-like_dom_sf"/>
</dbReference>
<sequence>MKLTVLSVTLAAEYVTCSSMKETANMSTNTLTMTGDRPSSRATVFLVCSVVLLSFLVIVVYTFKYRRERSREALQVEEDNQAYLDLNLDEQELYFQSKDFLGANPYLTGDLTLSQNLFIQEKGIHAWEFLKDPMLTNNDLLIIQKHELNFFKKFECSAQTNLPIPNMNEIYYFESKIFTLPKPEETTISIGISVKPYPWFRLPGRHSHSVSYDSDGRRRHNQPFPILTGTHFPKLLEGDVVGIGYKVRSGTIFFTRNGKKLSELKLGGHIKSFKMQDKGQLYPTVGANNLCSVHVNVGQMGFVFIEGNVKKWGFAPLQGTGPAPPAYNKFNVDVLLERSEIDEENGTSERDNDFPPDFLEFQPKADEPSRHNDAFRILQSEDQITMCSLPPNLPPRYEHPSSDFETTIMGQLFEIDSNTEMYRWEDSAQRNEGQLASETGGQRAAVTTAEACDASTQA</sequence>
<dbReference type="PANTHER" id="PTHR12864">
    <property type="entry name" value="RAN BINDING PROTEIN 9-RELATED"/>
    <property type="match status" value="1"/>
</dbReference>
<dbReference type="InterPro" id="IPR003877">
    <property type="entry name" value="SPRY_dom"/>
</dbReference>
<evidence type="ECO:0000256" key="4">
    <source>
        <dbReference type="ARBA" id="ARBA00023136"/>
    </source>
</evidence>
<dbReference type="GO" id="GO:0016020">
    <property type="term" value="C:membrane"/>
    <property type="evidence" value="ECO:0007669"/>
    <property type="project" value="UniProtKB-SubCell"/>
</dbReference>
<feature type="transmembrane region" description="Helical" evidence="5">
    <location>
        <begin position="41"/>
        <end position="63"/>
    </location>
</feature>
<evidence type="ECO:0000256" key="2">
    <source>
        <dbReference type="ARBA" id="ARBA00022692"/>
    </source>
</evidence>
<dbReference type="InterPro" id="IPR043136">
    <property type="entry name" value="B30.2/SPRY_sf"/>
</dbReference>
<evidence type="ECO:0000256" key="3">
    <source>
        <dbReference type="ARBA" id="ARBA00022989"/>
    </source>
</evidence>
<feature type="domain" description="B30.2/SPRY" evidence="6">
    <location>
        <begin position="109"/>
        <end position="302"/>
    </location>
</feature>
<protein>
    <submittedName>
        <fullName evidence="7">SPRY domain-containing protein</fullName>
    </submittedName>
</protein>
<dbReference type="Gene3D" id="2.60.120.920">
    <property type="match status" value="1"/>
</dbReference>
<evidence type="ECO:0000256" key="5">
    <source>
        <dbReference type="SAM" id="Phobius"/>
    </source>
</evidence>
<organism evidence="7 8">
    <name type="scientific">Metschnikowia aff. pulcherrima</name>
    <dbReference type="NCBI Taxonomy" id="2163413"/>
    <lineage>
        <taxon>Eukaryota</taxon>
        <taxon>Fungi</taxon>
        <taxon>Dikarya</taxon>
        <taxon>Ascomycota</taxon>
        <taxon>Saccharomycotina</taxon>
        <taxon>Pichiomycetes</taxon>
        <taxon>Metschnikowiaceae</taxon>
        <taxon>Metschnikowia</taxon>
    </lineage>
</organism>
<comment type="subcellular location">
    <subcellularLocation>
        <location evidence="1">Membrane</location>
        <topology evidence="1">Single-pass membrane protein</topology>
    </subcellularLocation>
</comment>
<evidence type="ECO:0000256" key="1">
    <source>
        <dbReference type="ARBA" id="ARBA00004167"/>
    </source>
</evidence>
<dbReference type="InterPro" id="IPR050618">
    <property type="entry name" value="Ubq-SigPath_Reg"/>
</dbReference>
<dbReference type="PROSITE" id="PS50188">
    <property type="entry name" value="B302_SPRY"/>
    <property type="match status" value="1"/>
</dbReference>
<dbReference type="InterPro" id="IPR001870">
    <property type="entry name" value="B30.2/SPRY"/>
</dbReference>
<accession>A0A4P6XVU8</accession>
<evidence type="ECO:0000313" key="8">
    <source>
        <dbReference type="Proteomes" id="UP000292447"/>
    </source>
</evidence>
<reference evidence="8" key="1">
    <citation type="submission" date="2019-03" db="EMBL/GenBank/DDBJ databases">
        <title>Snf2 controls pulcherriminic acid biosynthesis and connects pigmentation and antifungal activity of the yeast Metschnikowia pulcherrima.</title>
        <authorList>
            <person name="Gore-Lloyd D."/>
            <person name="Sumann I."/>
            <person name="Brachmann A.O."/>
            <person name="Schneeberger K."/>
            <person name="Ortiz-Merino R.A."/>
            <person name="Moreno-Beltran M."/>
            <person name="Schlaefli M."/>
            <person name="Kirner P."/>
            <person name="Santos Kron A."/>
            <person name="Wolfe K.H."/>
            <person name="Piel J."/>
            <person name="Ahrens C.H."/>
            <person name="Henk D."/>
            <person name="Freimoser F.M."/>
        </authorList>
    </citation>
    <scope>NUCLEOTIDE SEQUENCE [LARGE SCALE GENOMIC DNA]</scope>
    <source>
        <strain evidence="8">APC 1.2</strain>
    </source>
</reference>
<dbReference type="Pfam" id="PF00622">
    <property type="entry name" value="SPRY"/>
    <property type="match status" value="1"/>
</dbReference>
<dbReference type="CDD" id="cd12910">
    <property type="entry name" value="SPRY_SSH4_like"/>
    <property type="match status" value="1"/>
</dbReference>
<dbReference type="SMART" id="SM00449">
    <property type="entry name" value="SPRY"/>
    <property type="match status" value="1"/>
</dbReference>
<dbReference type="EMBL" id="CP034460">
    <property type="protein sequence ID" value="QBM90211.1"/>
    <property type="molecule type" value="Genomic_DNA"/>
</dbReference>
<dbReference type="STRING" id="2163413.A0A4P6XVU8"/>
<dbReference type="AlphaFoldDB" id="A0A4P6XVU8"/>